<feature type="transmembrane region" description="Helical" evidence="1">
    <location>
        <begin position="7"/>
        <end position="29"/>
    </location>
</feature>
<protein>
    <submittedName>
        <fullName evidence="2">Uncharacterized protein</fullName>
    </submittedName>
</protein>
<dbReference type="STRING" id="1194090.SAMN05443144_102167"/>
<dbReference type="RefSeq" id="WP_139240166.1">
    <property type="nucleotide sequence ID" value="NZ_FQUS01000002.1"/>
</dbReference>
<dbReference type="OrthoDB" id="980645at2"/>
<gene>
    <name evidence="2" type="ORF">SAMN05443144_102167</name>
</gene>
<keyword evidence="3" id="KW-1185">Reference proteome</keyword>
<keyword evidence="1" id="KW-1133">Transmembrane helix</keyword>
<reference evidence="2 3" key="1">
    <citation type="submission" date="2016-11" db="EMBL/GenBank/DDBJ databases">
        <authorList>
            <person name="Jaros S."/>
            <person name="Januszkiewicz K."/>
            <person name="Wedrychowicz H."/>
        </authorList>
    </citation>
    <scope>NUCLEOTIDE SEQUENCE [LARGE SCALE GENOMIC DNA]</scope>
    <source>
        <strain evidence="2 3">DSM 21986</strain>
    </source>
</reference>
<name>A0A1M4V0A0_9BACT</name>
<dbReference type="Proteomes" id="UP000184041">
    <property type="component" value="Unassembled WGS sequence"/>
</dbReference>
<dbReference type="EMBL" id="FQUS01000002">
    <property type="protein sequence ID" value="SHE62394.1"/>
    <property type="molecule type" value="Genomic_DNA"/>
</dbReference>
<evidence type="ECO:0000313" key="2">
    <source>
        <dbReference type="EMBL" id="SHE62394.1"/>
    </source>
</evidence>
<accession>A0A1M4V0A0</accession>
<sequence>MKKGISLILICAHLTAVFHFTVPYLSYYANFTYFATEACINRDNPEIACNGSCKLDEMVQQEHQRDRHSSTAHHVDRAPKIHFYFQHSYRSLHLIHHHAGQTFLIESEEFDSLWQAEPFPPPPQVV</sequence>
<keyword evidence="1" id="KW-0472">Membrane</keyword>
<keyword evidence="1" id="KW-0812">Transmembrane</keyword>
<proteinExistence type="predicted"/>
<dbReference type="AlphaFoldDB" id="A0A1M4V0A0"/>
<evidence type="ECO:0000313" key="3">
    <source>
        <dbReference type="Proteomes" id="UP000184041"/>
    </source>
</evidence>
<evidence type="ECO:0000256" key="1">
    <source>
        <dbReference type="SAM" id="Phobius"/>
    </source>
</evidence>
<organism evidence="2 3">
    <name type="scientific">Fodinibius roseus</name>
    <dbReference type="NCBI Taxonomy" id="1194090"/>
    <lineage>
        <taxon>Bacteria</taxon>
        <taxon>Pseudomonadati</taxon>
        <taxon>Balneolota</taxon>
        <taxon>Balneolia</taxon>
        <taxon>Balneolales</taxon>
        <taxon>Balneolaceae</taxon>
        <taxon>Fodinibius</taxon>
    </lineage>
</organism>